<dbReference type="GO" id="GO:0016242">
    <property type="term" value="P:negative regulation of macroautophagy"/>
    <property type="evidence" value="ECO:0007669"/>
    <property type="project" value="TreeGrafter"/>
</dbReference>
<evidence type="ECO:0000313" key="2">
    <source>
        <dbReference type="EMBL" id="KAK1697194.1"/>
    </source>
</evidence>
<accession>A0AAD8U3R4</accession>
<evidence type="ECO:0000259" key="1">
    <source>
        <dbReference type="PROSITE" id="PS51190"/>
    </source>
</evidence>
<keyword evidence="3" id="KW-1185">Reference proteome</keyword>
<comment type="caution">
    <text evidence="2">The sequence shown here is derived from an EMBL/GenBank/DDBJ whole genome shotgun (WGS) entry which is preliminary data.</text>
</comment>
<feature type="domain" description="FATC" evidence="1">
    <location>
        <begin position="67"/>
        <end position="99"/>
    </location>
</feature>
<dbReference type="GO" id="GO:0004674">
    <property type="term" value="F:protein serine/threonine kinase activity"/>
    <property type="evidence" value="ECO:0007669"/>
    <property type="project" value="TreeGrafter"/>
</dbReference>
<dbReference type="GO" id="GO:0031932">
    <property type="term" value="C:TORC2 complex"/>
    <property type="evidence" value="ECO:0007669"/>
    <property type="project" value="TreeGrafter"/>
</dbReference>
<dbReference type="InterPro" id="IPR003152">
    <property type="entry name" value="FATC_dom"/>
</dbReference>
<dbReference type="Pfam" id="PF02260">
    <property type="entry name" value="FATC"/>
    <property type="match status" value="1"/>
</dbReference>
<reference evidence="2" key="1">
    <citation type="submission" date="2023-07" db="EMBL/GenBank/DDBJ databases">
        <title>A chromosome-level genome assembly of Lolium multiflorum.</title>
        <authorList>
            <person name="Chen Y."/>
            <person name="Copetti D."/>
            <person name="Kolliker R."/>
            <person name="Studer B."/>
        </authorList>
    </citation>
    <scope>NUCLEOTIDE SEQUENCE</scope>
    <source>
        <strain evidence="2">02402/16</strain>
        <tissue evidence="2">Leaf</tissue>
    </source>
</reference>
<name>A0AAD8U3R4_LOLMU</name>
<dbReference type="EMBL" id="JAUUTY010000001">
    <property type="protein sequence ID" value="KAK1697194.1"/>
    <property type="molecule type" value="Genomic_DNA"/>
</dbReference>
<dbReference type="PANTHER" id="PTHR11139:SF9">
    <property type="entry name" value="SERINE_THREONINE-PROTEIN KINASE MTOR"/>
    <property type="match status" value="1"/>
</dbReference>
<gene>
    <name evidence="2" type="ORF">QYE76_013891</name>
</gene>
<dbReference type="PANTHER" id="PTHR11139">
    <property type="entry name" value="ATAXIA TELANGIECTASIA MUTATED ATM -RELATED"/>
    <property type="match status" value="1"/>
</dbReference>
<dbReference type="GO" id="GO:0031929">
    <property type="term" value="P:TOR signaling"/>
    <property type="evidence" value="ECO:0007669"/>
    <property type="project" value="TreeGrafter"/>
</dbReference>
<dbReference type="InterPro" id="IPR050517">
    <property type="entry name" value="DDR_Repair_Kinase"/>
</dbReference>
<dbReference type="SMART" id="SM01343">
    <property type="entry name" value="FATC"/>
    <property type="match status" value="1"/>
</dbReference>
<dbReference type="GO" id="GO:0005634">
    <property type="term" value="C:nucleus"/>
    <property type="evidence" value="ECO:0007669"/>
    <property type="project" value="TreeGrafter"/>
</dbReference>
<evidence type="ECO:0000313" key="3">
    <source>
        <dbReference type="Proteomes" id="UP001231189"/>
    </source>
</evidence>
<organism evidence="2 3">
    <name type="scientific">Lolium multiflorum</name>
    <name type="common">Italian ryegrass</name>
    <name type="synonym">Lolium perenne subsp. multiflorum</name>
    <dbReference type="NCBI Taxonomy" id="4521"/>
    <lineage>
        <taxon>Eukaryota</taxon>
        <taxon>Viridiplantae</taxon>
        <taxon>Streptophyta</taxon>
        <taxon>Embryophyta</taxon>
        <taxon>Tracheophyta</taxon>
        <taxon>Spermatophyta</taxon>
        <taxon>Magnoliopsida</taxon>
        <taxon>Liliopsida</taxon>
        <taxon>Poales</taxon>
        <taxon>Poaceae</taxon>
        <taxon>BOP clade</taxon>
        <taxon>Pooideae</taxon>
        <taxon>Poodae</taxon>
        <taxon>Poeae</taxon>
        <taxon>Poeae Chloroplast Group 2 (Poeae type)</taxon>
        <taxon>Loliodinae</taxon>
        <taxon>Loliinae</taxon>
        <taxon>Lolium</taxon>
    </lineage>
</organism>
<dbReference type="Proteomes" id="UP001231189">
    <property type="component" value="Unassembled WGS sequence"/>
</dbReference>
<dbReference type="PROSITE" id="PS51190">
    <property type="entry name" value="FATC"/>
    <property type="match status" value="1"/>
</dbReference>
<dbReference type="AlphaFoldDB" id="A0AAD8U3R4"/>
<proteinExistence type="predicted"/>
<dbReference type="GO" id="GO:0005737">
    <property type="term" value="C:cytoplasm"/>
    <property type="evidence" value="ECO:0007669"/>
    <property type="project" value="TreeGrafter"/>
</dbReference>
<dbReference type="GO" id="GO:0031931">
    <property type="term" value="C:TORC1 complex"/>
    <property type="evidence" value="ECO:0007669"/>
    <property type="project" value="TreeGrafter"/>
</dbReference>
<sequence length="99" mass="10680">MLAMQAVNQLGDANEVLNERAVAVMSRMSHKLTGRDFSSGSAIAGAGSSIQHGSEHLASLDAREVEPGLSVKVQVQKLILQATSHENLCQNYVGWCPFW</sequence>
<protein>
    <recommendedName>
        <fullName evidence="1">FATC domain-containing protein</fullName>
    </recommendedName>
</protein>